<dbReference type="RefSeq" id="WP_005468872.1">
    <property type="nucleotide sequence ID" value="NZ_KB291043.1"/>
</dbReference>
<evidence type="ECO:0000256" key="1">
    <source>
        <dbReference type="ARBA" id="ARBA00004141"/>
    </source>
</evidence>
<dbReference type="GO" id="GO:0022857">
    <property type="term" value="F:transmembrane transporter activity"/>
    <property type="evidence" value="ECO:0007669"/>
    <property type="project" value="InterPro"/>
</dbReference>
<evidence type="ECO:0000313" key="7">
    <source>
        <dbReference type="EMBL" id="EKY02275.1"/>
    </source>
</evidence>
<evidence type="ECO:0000256" key="6">
    <source>
        <dbReference type="SAM" id="Phobius"/>
    </source>
</evidence>
<feature type="transmembrane region" description="Helical" evidence="6">
    <location>
        <begin position="394"/>
        <end position="413"/>
    </location>
</feature>
<comment type="caution">
    <text evidence="7">The sequence shown here is derived from an EMBL/GenBank/DDBJ whole genome shotgun (WGS) entry which is preliminary data.</text>
</comment>
<feature type="transmembrane region" description="Helical" evidence="6">
    <location>
        <begin position="302"/>
        <end position="323"/>
    </location>
</feature>
<dbReference type="PANTHER" id="PTHR12778:SF10">
    <property type="entry name" value="MAJOR FACILITATOR SUPERFAMILY DOMAIN-CONTAINING PROTEIN 3"/>
    <property type="match status" value="1"/>
</dbReference>
<dbReference type="GO" id="GO:0016020">
    <property type="term" value="C:membrane"/>
    <property type="evidence" value="ECO:0007669"/>
    <property type="project" value="UniProtKB-SubCell"/>
</dbReference>
<feature type="transmembrane region" description="Helical" evidence="6">
    <location>
        <begin position="274"/>
        <end position="295"/>
    </location>
</feature>
<dbReference type="STRING" id="1127696.HMPREF9134_00664"/>
<dbReference type="Proteomes" id="UP000010408">
    <property type="component" value="Unassembled WGS sequence"/>
</dbReference>
<keyword evidence="2" id="KW-0813">Transport</keyword>
<reference evidence="7 8" key="1">
    <citation type="submission" date="2012-05" db="EMBL/GenBank/DDBJ databases">
        <authorList>
            <person name="Weinstock G."/>
            <person name="Sodergren E."/>
            <person name="Lobos E.A."/>
            <person name="Fulton L."/>
            <person name="Fulton R."/>
            <person name="Courtney L."/>
            <person name="Fronick C."/>
            <person name="O'Laughlin M."/>
            <person name="Godfrey J."/>
            <person name="Wilson R.M."/>
            <person name="Miner T."/>
            <person name="Farmer C."/>
            <person name="Delehaunty K."/>
            <person name="Cordes M."/>
            <person name="Minx P."/>
            <person name="Tomlinson C."/>
            <person name="Chen J."/>
            <person name="Wollam A."/>
            <person name="Pepin K.H."/>
            <person name="Bhonagiri V."/>
            <person name="Zhang X."/>
            <person name="Suruliraj S."/>
            <person name="Warren W."/>
            <person name="Mitreva M."/>
            <person name="Mardis E.R."/>
            <person name="Wilson R.K."/>
        </authorList>
    </citation>
    <scope>NUCLEOTIDE SEQUENCE [LARGE SCALE GENOMIC DNA]</scope>
    <source>
        <strain evidence="7 8">F0037</strain>
    </source>
</reference>
<feature type="transmembrane region" description="Helical" evidence="6">
    <location>
        <begin position="329"/>
        <end position="353"/>
    </location>
</feature>
<dbReference type="InterPro" id="IPR011701">
    <property type="entry name" value="MFS"/>
</dbReference>
<feature type="transmembrane region" description="Helical" evidence="6">
    <location>
        <begin position="80"/>
        <end position="99"/>
    </location>
</feature>
<protein>
    <submittedName>
        <fullName evidence="7">Transporter, major facilitator family protein</fullName>
    </submittedName>
</protein>
<feature type="transmembrane region" description="Helical" evidence="6">
    <location>
        <begin position="174"/>
        <end position="199"/>
    </location>
</feature>
<feature type="transmembrane region" description="Helical" evidence="6">
    <location>
        <begin position="230"/>
        <end position="254"/>
    </location>
</feature>
<dbReference type="PATRIC" id="fig|1127696.3.peg.591"/>
<feature type="transmembrane region" description="Helical" evidence="6">
    <location>
        <begin position="146"/>
        <end position="168"/>
    </location>
</feature>
<dbReference type="InterPro" id="IPR004752">
    <property type="entry name" value="AmpG_permease/AT-1"/>
</dbReference>
<dbReference type="PANTHER" id="PTHR12778">
    <property type="entry name" value="SOLUTE CARRIER FAMILY 33 ACETYL-COA TRANSPORTER -RELATED"/>
    <property type="match status" value="1"/>
</dbReference>
<evidence type="ECO:0000313" key="8">
    <source>
        <dbReference type="Proteomes" id="UP000010408"/>
    </source>
</evidence>
<dbReference type="SUPFAM" id="SSF103473">
    <property type="entry name" value="MFS general substrate transporter"/>
    <property type="match status" value="1"/>
</dbReference>
<accession>L1NG58</accession>
<organism evidence="7 8">
    <name type="scientific">Porphyromonas catoniae F0037</name>
    <dbReference type="NCBI Taxonomy" id="1127696"/>
    <lineage>
        <taxon>Bacteria</taxon>
        <taxon>Pseudomonadati</taxon>
        <taxon>Bacteroidota</taxon>
        <taxon>Bacteroidia</taxon>
        <taxon>Bacteroidales</taxon>
        <taxon>Porphyromonadaceae</taxon>
        <taxon>Porphyromonas</taxon>
    </lineage>
</organism>
<feature type="transmembrane region" description="Helical" evidence="6">
    <location>
        <begin position="365"/>
        <end position="388"/>
    </location>
</feature>
<evidence type="ECO:0000256" key="4">
    <source>
        <dbReference type="ARBA" id="ARBA00022989"/>
    </source>
</evidence>
<keyword evidence="3 6" id="KW-0812">Transmembrane</keyword>
<dbReference type="eggNOG" id="COG2270">
    <property type="taxonomic scope" value="Bacteria"/>
</dbReference>
<sequence>MHNLLTATKKRSPIAWVPSVYFGMGLPYVALSLVSVIMFTDLGIGKEEVTFWTSLLVLPWSLKPLFSLCMELFGTKRQYVFLTECISALMFGCICFILPLPSFFVYAIALMGVLAISGSMHDIAGDGIYMKELTHEQQGQYAGWQGAFYNLAKILTNGGLVYLAGVLAKTHGLQMAWIIIMGICAAIMLSLSLYHLFILPREEAKPKKSTDQAVIELYTVIFSFFRKRNIWLYLIFIFLYRLAEGLTMKVAPIFLKDNILSGGIGLSNETYGVIYGTAGTVAFIVGSILSGYYIAHFGLKRVLFSLVCIFNIPFAVYLLFAIFQPQGLGWLATGIIFEYFSYGFGFVGITLFMMQQIAPGPYQMAHYAFANSLMNLSVMIPGMISGWLVGKLGYQSFFILVMVVTLPAILMAARLPFVHKEQKAA</sequence>
<gene>
    <name evidence="7" type="ORF">HMPREF9134_00664</name>
</gene>
<evidence type="ECO:0000256" key="3">
    <source>
        <dbReference type="ARBA" id="ARBA00022692"/>
    </source>
</evidence>
<name>L1NG58_9PORP</name>
<dbReference type="EMBL" id="AMEQ01000018">
    <property type="protein sequence ID" value="EKY02275.1"/>
    <property type="molecule type" value="Genomic_DNA"/>
</dbReference>
<keyword evidence="5 6" id="KW-0472">Membrane</keyword>
<keyword evidence="4 6" id="KW-1133">Transmembrane helix</keyword>
<dbReference type="Gene3D" id="1.20.1250.20">
    <property type="entry name" value="MFS general substrate transporter like domains"/>
    <property type="match status" value="2"/>
</dbReference>
<evidence type="ECO:0000256" key="5">
    <source>
        <dbReference type="ARBA" id="ARBA00023136"/>
    </source>
</evidence>
<dbReference type="AlphaFoldDB" id="L1NG58"/>
<feature type="transmembrane region" description="Helical" evidence="6">
    <location>
        <begin position="105"/>
        <end position="125"/>
    </location>
</feature>
<dbReference type="HOGENOM" id="CLU_029352_0_0_10"/>
<dbReference type="InterPro" id="IPR036259">
    <property type="entry name" value="MFS_trans_sf"/>
</dbReference>
<comment type="subcellular location">
    <subcellularLocation>
        <location evidence="1">Membrane</location>
        <topology evidence="1">Multi-pass membrane protein</topology>
    </subcellularLocation>
</comment>
<proteinExistence type="predicted"/>
<feature type="transmembrane region" description="Helical" evidence="6">
    <location>
        <begin position="20"/>
        <end position="39"/>
    </location>
</feature>
<dbReference type="Pfam" id="PF07690">
    <property type="entry name" value="MFS_1"/>
    <property type="match status" value="1"/>
</dbReference>
<evidence type="ECO:0000256" key="2">
    <source>
        <dbReference type="ARBA" id="ARBA00022448"/>
    </source>
</evidence>